<accession>A0A358HRG5</accession>
<keyword evidence="1" id="KW-0547">Nucleotide-binding</keyword>
<evidence type="ECO:0000313" key="1">
    <source>
        <dbReference type="EMBL" id="HBU97354.1"/>
    </source>
</evidence>
<evidence type="ECO:0000313" key="3">
    <source>
        <dbReference type="Proteomes" id="UP000264179"/>
    </source>
</evidence>
<gene>
    <name evidence="1" type="ORF">DEF21_05530</name>
    <name evidence="2" type="ORF">DHR80_10780</name>
</gene>
<dbReference type="EMBL" id="DPOP01000089">
    <property type="protein sequence ID" value="HCW67667.1"/>
    <property type="molecule type" value="Genomic_DNA"/>
</dbReference>
<dbReference type="Proteomes" id="UP000264179">
    <property type="component" value="Unassembled WGS sequence"/>
</dbReference>
<dbReference type="InterPro" id="IPR018912">
    <property type="entry name" value="DUF2478"/>
</dbReference>
<reference evidence="3 4" key="1">
    <citation type="journal article" date="2018" name="Nat. Biotechnol.">
        <title>A standardized bacterial taxonomy based on genome phylogeny substantially revises the tree of life.</title>
        <authorList>
            <person name="Parks D.H."/>
            <person name="Chuvochina M."/>
            <person name="Waite D.W."/>
            <person name="Rinke C."/>
            <person name="Skarshewski A."/>
            <person name="Chaumeil P.A."/>
            <person name="Hugenholtz P."/>
        </authorList>
    </citation>
    <scope>NUCLEOTIDE SEQUENCE [LARGE SCALE GENOMIC DNA]</scope>
    <source>
        <strain evidence="1">UBA8707</strain>
        <strain evidence="2">UBA9881</strain>
    </source>
</reference>
<dbReference type="EMBL" id="DOOG01000051">
    <property type="protein sequence ID" value="HBU97354.1"/>
    <property type="molecule type" value="Genomic_DNA"/>
</dbReference>
<dbReference type="AlphaFoldDB" id="A0A358HRG5"/>
<keyword evidence="1" id="KW-0067">ATP-binding</keyword>
<evidence type="ECO:0000313" key="2">
    <source>
        <dbReference type="EMBL" id="HCW67667.1"/>
    </source>
</evidence>
<proteinExistence type="predicted"/>
<dbReference type="GO" id="GO:0005524">
    <property type="term" value="F:ATP binding"/>
    <property type="evidence" value="ECO:0007669"/>
    <property type="project" value="UniProtKB-KW"/>
</dbReference>
<dbReference type="Pfam" id="PF10649">
    <property type="entry name" value="DUF2478"/>
    <property type="match status" value="1"/>
</dbReference>
<sequence length="178" mass="19625">MTQDTQSKPLLAGIRFQPREPIDAILTQITTHYRCDRISGYVQKRHKDRDCGTLVYVRNLRSGAEMSITKNRGAMAKGCKLDGDALSSLSEQLAQDIEAGSDLLIVARFGRSEAEGRGLRDVISRAMELEIPVLVGVRGEYADAWAEFHGGIADTLPLDENAILTWVKNHQTAVTENA</sequence>
<name>A0A358HRG5_9PROT</name>
<protein>
    <submittedName>
        <fullName evidence="1">Molybdenum ABC transporter ATP-binding protein</fullName>
    </submittedName>
</protein>
<organism evidence="1 4">
    <name type="scientific">Thalassospira lucentensis</name>
    <dbReference type="NCBI Taxonomy" id="168935"/>
    <lineage>
        <taxon>Bacteria</taxon>
        <taxon>Pseudomonadati</taxon>
        <taxon>Pseudomonadota</taxon>
        <taxon>Alphaproteobacteria</taxon>
        <taxon>Rhodospirillales</taxon>
        <taxon>Thalassospiraceae</taxon>
        <taxon>Thalassospira</taxon>
    </lineage>
</organism>
<evidence type="ECO:0000313" key="4">
    <source>
        <dbReference type="Proteomes" id="UP000264753"/>
    </source>
</evidence>
<comment type="caution">
    <text evidence="1">The sequence shown here is derived from an EMBL/GenBank/DDBJ whole genome shotgun (WGS) entry which is preliminary data.</text>
</comment>
<dbReference type="RefSeq" id="WP_276651946.1">
    <property type="nucleotide sequence ID" value="NZ_DOOG01000051.1"/>
</dbReference>
<dbReference type="Proteomes" id="UP000264753">
    <property type="component" value="Unassembled WGS sequence"/>
</dbReference>